<dbReference type="Proteomes" id="UP000824115">
    <property type="component" value="Unassembled WGS sequence"/>
</dbReference>
<dbReference type="EMBL" id="DXAW01000096">
    <property type="protein sequence ID" value="HIZ85918.1"/>
    <property type="molecule type" value="Genomic_DNA"/>
</dbReference>
<protein>
    <submittedName>
        <fullName evidence="2">Uncharacterized protein</fullName>
    </submittedName>
</protein>
<evidence type="ECO:0000313" key="3">
    <source>
        <dbReference type="Proteomes" id="UP000824115"/>
    </source>
</evidence>
<organism evidence="2 3">
    <name type="scientific">Candidatus Coprenecus stercoravium</name>
    <dbReference type="NCBI Taxonomy" id="2840735"/>
    <lineage>
        <taxon>Bacteria</taxon>
        <taxon>Pseudomonadati</taxon>
        <taxon>Bacteroidota</taxon>
        <taxon>Bacteroidia</taxon>
        <taxon>Bacteroidales</taxon>
        <taxon>Rikenellaceae</taxon>
        <taxon>Rikenellaceae incertae sedis</taxon>
        <taxon>Candidatus Coprenecus</taxon>
    </lineage>
</organism>
<keyword evidence="1" id="KW-1133">Transmembrane helix</keyword>
<evidence type="ECO:0000313" key="2">
    <source>
        <dbReference type="EMBL" id="HIZ85918.1"/>
    </source>
</evidence>
<gene>
    <name evidence="2" type="ORF">IAC04_05470</name>
</gene>
<evidence type="ECO:0000256" key="1">
    <source>
        <dbReference type="SAM" id="Phobius"/>
    </source>
</evidence>
<comment type="caution">
    <text evidence="2">The sequence shown here is derived from an EMBL/GenBank/DDBJ whole genome shotgun (WGS) entry which is preliminary data.</text>
</comment>
<dbReference type="AlphaFoldDB" id="A0A9D2GQW1"/>
<sequence length="201" mass="23120">MELWTTIITALVAPLTLGGAAILWKHLEKKSNLRIRELEAKVNESKSKQKRDYGTIYNVMTILLANMKADRCYIIQPHPLKKTQFISVVFEIDEMGILAVKERMTDYPVDNIPVFYGEISTRDFIFYREISDMKGKRDRANFAALGTESLFIKQMTDEDDVWVGSLVIDYLCEDRVAPDYARTEMGLAADKIQYILPPIEE</sequence>
<reference evidence="2" key="2">
    <citation type="submission" date="2021-04" db="EMBL/GenBank/DDBJ databases">
        <authorList>
            <person name="Gilroy R."/>
        </authorList>
    </citation>
    <scope>NUCLEOTIDE SEQUENCE</scope>
    <source>
        <strain evidence="2">Gambia16-554</strain>
    </source>
</reference>
<accession>A0A9D2GQW1</accession>
<proteinExistence type="predicted"/>
<keyword evidence="1" id="KW-0812">Transmembrane</keyword>
<keyword evidence="1" id="KW-0472">Membrane</keyword>
<name>A0A9D2GQW1_9BACT</name>
<feature type="transmembrane region" description="Helical" evidence="1">
    <location>
        <begin position="6"/>
        <end position="24"/>
    </location>
</feature>
<reference evidence="2" key="1">
    <citation type="journal article" date="2021" name="PeerJ">
        <title>Extensive microbial diversity within the chicken gut microbiome revealed by metagenomics and culture.</title>
        <authorList>
            <person name="Gilroy R."/>
            <person name="Ravi A."/>
            <person name="Getino M."/>
            <person name="Pursley I."/>
            <person name="Horton D.L."/>
            <person name="Alikhan N.F."/>
            <person name="Baker D."/>
            <person name="Gharbi K."/>
            <person name="Hall N."/>
            <person name="Watson M."/>
            <person name="Adriaenssens E.M."/>
            <person name="Foster-Nyarko E."/>
            <person name="Jarju S."/>
            <person name="Secka A."/>
            <person name="Antonio M."/>
            <person name="Oren A."/>
            <person name="Chaudhuri R.R."/>
            <person name="La Ragione R."/>
            <person name="Hildebrand F."/>
            <person name="Pallen M.J."/>
        </authorList>
    </citation>
    <scope>NUCLEOTIDE SEQUENCE</scope>
    <source>
        <strain evidence="2">Gambia16-554</strain>
    </source>
</reference>